<feature type="signal peptide" evidence="1">
    <location>
        <begin position="1"/>
        <end position="39"/>
    </location>
</feature>
<dbReference type="Proteomes" id="UP001501371">
    <property type="component" value="Unassembled WGS sequence"/>
</dbReference>
<dbReference type="Pfam" id="PF12028">
    <property type="entry name" value="DUF3515"/>
    <property type="match status" value="1"/>
</dbReference>
<evidence type="ECO:0000313" key="2">
    <source>
        <dbReference type="EMBL" id="GAA1157555.1"/>
    </source>
</evidence>
<accession>A0ABN1ULE0</accession>
<organism evidence="2 3">
    <name type="scientific">Streptomyces hebeiensis</name>
    <dbReference type="NCBI Taxonomy" id="229486"/>
    <lineage>
        <taxon>Bacteria</taxon>
        <taxon>Bacillati</taxon>
        <taxon>Actinomycetota</taxon>
        <taxon>Actinomycetes</taxon>
        <taxon>Kitasatosporales</taxon>
        <taxon>Streptomycetaceae</taxon>
        <taxon>Streptomyces</taxon>
    </lineage>
</organism>
<dbReference type="InterPro" id="IPR021903">
    <property type="entry name" value="DUF3515"/>
</dbReference>
<evidence type="ECO:0008006" key="4">
    <source>
        <dbReference type="Google" id="ProtNLM"/>
    </source>
</evidence>
<comment type="caution">
    <text evidence="2">The sequence shown here is derived from an EMBL/GenBank/DDBJ whole genome shotgun (WGS) entry which is preliminary data.</text>
</comment>
<proteinExistence type="predicted"/>
<dbReference type="RefSeq" id="WP_425573943.1">
    <property type="nucleotide sequence ID" value="NZ_BAAAKV010000008.1"/>
</dbReference>
<evidence type="ECO:0000313" key="3">
    <source>
        <dbReference type="Proteomes" id="UP001501371"/>
    </source>
</evidence>
<protein>
    <recommendedName>
        <fullName evidence="4">DUF3515 domain-containing protein</fullName>
    </recommendedName>
</protein>
<gene>
    <name evidence="2" type="ORF">GCM10009654_11900</name>
</gene>
<feature type="chain" id="PRO_5045313923" description="DUF3515 domain-containing protein" evidence="1">
    <location>
        <begin position="40"/>
        <end position="165"/>
    </location>
</feature>
<keyword evidence="1" id="KW-0732">Signal</keyword>
<evidence type="ECO:0000256" key="1">
    <source>
        <dbReference type="SAM" id="SignalP"/>
    </source>
</evidence>
<reference evidence="2 3" key="1">
    <citation type="journal article" date="2019" name="Int. J. Syst. Evol. Microbiol.">
        <title>The Global Catalogue of Microorganisms (GCM) 10K type strain sequencing project: providing services to taxonomists for standard genome sequencing and annotation.</title>
        <authorList>
            <consortium name="The Broad Institute Genomics Platform"/>
            <consortium name="The Broad Institute Genome Sequencing Center for Infectious Disease"/>
            <person name="Wu L."/>
            <person name="Ma J."/>
        </authorList>
    </citation>
    <scope>NUCLEOTIDE SEQUENCE [LARGE SCALE GENOMIC DNA]</scope>
    <source>
        <strain evidence="2 3">JCM 12696</strain>
    </source>
</reference>
<name>A0ABN1ULE0_9ACTN</name>
<dbReference type="EMBL" id="BAAAKV010000008">
    <property type="protein sequence ID" value="GAA1157555.1"/>
    <property type="molecule type" value="Genomic_DNA"/>
</dbReference>
<keyword evidence="3" id="KW-1185">Reference proteome</keyword>
<dbReference type="PROSITE" id="PS51257">
    <property type="entry name" value="PROKAR_LIPOPROTEIN"/>
    <property type="match status" value="1"/>
</dbReference>
<sequence length="165" mass="17624">MTSSRRPSPRRLSGRPLRRLPAVVLFVAVAGCSSTDASAPVTVPGPSAGEAALCRALHEELPTEIAGLERGDTDPASDLTAQWGGGAIVLRCGVPRPERMSDPQADAVEADGVNWMLEERESGPRFTSTYRKTYVEVTMDERFTHDSTPLAALAAPVRETIPPSV</sequence>